<evidence type="ECO:0000256" key="1">
    <source>
        <dbReference type="ARBA" id="ARBA00001971"/>
    </source>
</evidence>
<evidence type="ECO:0000256" key="10">
    <source>
        <dbReference type="RuleBase" id="RU000461"/>
    </source>
</evidence>
<evidence type="ECO:0000256" key="4">
    <source>
        <dbReference type="ARBA" id="ARBA00022617"/>
    </source>
</evidence>
<keyword evidence="4 9" id="KW-0349">Heme</keyword>
<evidence type="ECO:0000256" key="9">
    <source>
        <dbReference type="PIRSR" id="PIRSR602401-1"/>
    </source>
</evidence>
<keyword evidence="11" id="KW-0812">Transmembrane</keyword>
<dbReference type="CDD" id="cd11065">
    <property type="entry name" value="CYP64-like"/>
    <property type="match status" value="1"/>
</dbReference>
<evidence type="ECO:0000256" key="11">
    <source>
        <dbReference type="SAM" id="Phobius"/>
    </source>
</evidence>
<sequence>MTAGFSASLLDWGSLCILASASIVSWYYVHARARKLPRLPPGPPGLPFLGNLFDIPMASHWLRFAEMSAMWGDIFSLKSMGQTMIITSLDIRGANFSDRPIIPVGGELGGFNNVMALVGYGDRVRKERKLFHQLFGTQAAIKQFLPLLSTETRKLLRRIVVNPDEPVEEIKHATGAITLRIAYGYQLRDGPERDPMLDLFETAGNNFFIGTTPAAFLADIIPVLRYWPEWLPGGGFHTIAKAWYKHGQDTMNAGLNYVKKAMAAGSAETSFVSALLEGKEHDDYLIKWAAGSVQIGGSDTVNFHLNPLFNDNESALQTAAQLEAFLLAMSLYPDVQAAAQSELDRVVGNDRLPEISDIPQLPYVEALCKEIIRWHVAAPLAVPHRTRDDYIYERGRGLEPLLIPKDSLIIPNLWQMAHDPERYANPMEFNPSRFIAKDGKEAEPDPSSICFGYGRRICPGKLLGETAMFLECSAILSVFNISKARVNGVIVEPQLGQTSTTISRVLPFKCVMEPRSARALALIQSD</sequence>
<name>A0A8H6XXI0_9AGAR</name>
<dbReference type="AlphaFoldDB" id="A0A8H6XXI0"/>
<evidence type="ECO:0000313" key="12">
    <source>
        <dbReference type="EMBL" id="KAF7348065.1"/>
    </source>
</evidence>
<reference evidence="12" key="1">
    <citation type="submission" date="2020-05" db="EMBL/GenBank/DDBJ databases">
        <title>Mycena genomes resolve the evolution of fungal bioluminescence.</title>
        <authorList>
            <person name="Tsai I.J."/>
        </authorList>
    </citation>
    <scope>NUCLEOTIDE SEQUENCE</scope>
    <source>
        <strain evidence="12">160909Yilan</strain>
    </source>
</reference>
<dbReference type="Pfam" id="PF00067">
    <property type="entry name" value="p450"/>
    <property type="match status" value="1"/>
</dbReference>
<dbReference type="Gene3D" id="1.10.630.10">
    <property type="entry name" value="Cytochrome P450"/>
    <property type="match status" value="1"/>
</dbReference>
<evidence type="ECO:0000256" key="8">
    <source>
        <dbReference type="ARBA" id="ARBA00023033"/>
    </source>
</evidence>
<evidence type="ECO:0000256" key="3">
    <source>
        <dbReference type="ARBA" id="ARBA00010617"/>
    </source>
</evidence>
<dbReference type="PANTHER" id="PTHR46300:SF7">
    <property type="entry name" value="P450, PUTATIVE (EUROFUNG)-RELATED"/>
    <property type="match status" value="1"/>
</dbReference>
<dbReference type="InterPro" id="IPR002401">
    <property type="entry name" value="Cyt_P450_E_grp-I"/>
</dbReference>
<comment type="similarity">
    <text evidence="3 10">Belongs to the cytochrome P450 family.</text>
</comment>
<dbReference type="InterPro" id="IPR017972">
    <property type="entry name" value="Cyt_P450_CS"/>
</dbReference>
<evidence type="ECO:0000313" key="13">
    <source>
        <dbReference type="Proteomes" id="UP000623467"/>
    </source>
</evidence>
<dbReference type="OrthoDB" id="2789670at2759"/>
<keyword evidence="6 10" id="KW-0560">Oxidoreductase</keyword>
<dbReference type="Proteomes" id="UP000623467">
    <property type="component" value="Unassembled WGS sequence"/>
</dbReference>
<evidence type="ECO:0000256" key="2">
    <source>
        <dbReference type="ARBA" id="ARBA00005179"/>
    </source>
</evidence>
<accession>A0A8H6XXI0</accession>
<evidence type="ECO:0000256" key="5">
    <source>
        <dbReference type="ARBA" id="ARBA00022723"/>
    </source>
</evidence>
<dbReference type="PANTHER" id="PTHR46300">
    <property type="entry name" value="P450, PUTATIVE (EUROFUNG)-RELATED-RELATED"/>
    <property type="match status" value="1"/>
</dbReference>
<protein>
    <submittedName>
        <fullName evidence="12">Cytochrome p450</fullName>
    </submittedName>
</protein>
<proteinExistence type="inferred from homology"/>
<keyword evidence="13" id="KW-1185">Reference proteome</keyword>
<dbReference type="PROSITE" id="PS00086">
    <property type="entry name" value="CYTOCHROME_P450"/>
    <property type="match status" value="1"/>
</dbReference>
<dbReference type="GO" id="GO:0020037">
    <property type="term" value="F:heme binding"/>
    <property type="evidence" value="ECO:0007669"/>
    <property type="project" value="InterPro"/>
</dbReference>
<evidence type="ECO:0000256" key="6">
    <source>
        <dbReference type="ARBA" id="ARBA00023002"/>
    </source>
</evidence>
<dbReference type="GO" id="GO:0016705">
    <property type="term" value="F:oxidoreductase activity, acting on paired donors, with incorporation or reduction of molecular oxygen"/>
    <property type="evidence" value="ECO:0007669"/>
    <property type="project" value="InterPro"/>
</dbReference>
<dbReference type="InterPro" id="IPR001128">
    <property type="entry name" value="Cyt_P450"/>
</dbReference>
<organism evidence="12 13">
    <name type="scientific">Mycena sanguinolenta</name>
    <dbReference type="NCBI Taxonomy" id="230812"/>
    <lineage>
        <taxon>Eukaryota</taxon>
        <taxon>Fungi</taxon>
        <taxon>Dikarya</taxon>
        <taxon>Basidiomycota</taxon>
        <taxon>Agaricomycotina</taxon>
        <taxon>Agaricomycetes</taxon>
        <taxon>Agaricomycetidae</taxon>
        <taxon>Agaricales</taxon>
        <taxon>Marasmiineae</taxon>
        <taxon>Mycenaceae</taxon>
        <taxon>Mycena</taxon>
    </lineage>
</organism>
<comment type="cofactor">
    <cofactor evidence="1 9">
        <name>heme</name>
        <dbReference type="ChEBI" id="CHEBI:30413"/>
    </cofactor>
</comment>
<feature type="binding site" description="axial binding residue" evidence="9">
    <location>
        <position position="458"/>
    </location>
    <ligand>
        <name>heme</name>
        <dbReference type="ChEBI" id="CHEBI:30413"/>
    </ligand>
    <ligandPart>
        <name>Fe</name>
        <dbReference type="ChEBI" id="CHEBI:18248"/>
    </ligandPart>
</feature>
<dbReference type="InterPro" id="IPR036396">
    <property type="entry name" value="Cyt_P450_sf"/>
</dbReference>
<keyword evidence="11" id="KW-0472">Membrane</keyword>
<dbReference type="GO" id="GO:0004497">
    <property type="term" value="F:monooxygenase activity"/>
    <property type="evidence" value="ECO:0007669"/>
    <property type="project" value="UniProtKB-KW"/>
</dbReference>
<keyword evidence="7 9" id="KW-0408">Iron</keyword>
<dbReference type="InterPro" id="IPR050364">
    <property type="entry name" value="Cytochrome_P450_fung"/>
</dbReference>
<feature type="transmembrane region" description="Helical" evidence="11">
    <location>
        <begin position="12"/>
        <end position="29"/>
    </location>
</feature>
<comment type="caution">
    <text evidence="12">The sequence shown here is derived from an EMBL/GenBank/DDBJ whole genome shotgun (WGS) entry which is preliminary data.</text>
</comment>
<dbReference type="SUPFAM" id="SSF48264">
    <property type="entry name" value="Cytochrome P450"/>
    <property type="match status" value="1"/>
</dbReference>
<dbReference type="EMBL" id="JACAZH010000017">
    <property type="protein sequence ID" value="KAF7348065.1"/>
    <property type="molecule type" value="Genomic_DNA"/>
</dbReference>
<gene>
    <name evidence="12" type="ORF">MSAN_01758900</name>
</gene>
<keyword evidence="8 10" id="KW-0503">Monooxygenase</keyword>
<evidence type="ECO:0000256" key="7">
    <source>
        <dbReference type="ARBA" id="ARBA00023004"/>
    </source>
</evidence>
<keyword evidence="5 9" id="KW-0479">Metal-binding</keyword>
<keyword evidence="11" id="KW-1133">Transmembrane helix</keyword>
<comment type="pathway">
    <text evidence="2">Secondary metabolite biosynthesis.</text>
</comment>
<dbReference type="PRINTS" id="PR00463">
    <property type="entry name" value="EP450I"/>
</dbReference>
<dbReference type="GO" id="GO:0005506">
    <property type="term" value="F:iron ion binding"/>
    <property type="evidence" value="ECO:0007669"/>
    <property type="project" value="InterPro"/>
</dbReference>